<feature type="chain" id="PRO_5045281204" description="Type IV pilus biogenesis protein PilP" evidence="2">
    <location>
        <begin position="33"/>
        <end position="224"/>
    </location>
</feature>
<dbReference type="RefSeq" id="WP_284193436.1">
    <property type="nucleotide sequence ID" value="NZ_BSPW01000078.1"/>
</dbReference>
<keyword evidence="2" id="KW-0732">Signal</keyword>
<evidence type="ECO:0000313" key="3">
    <source>
        <dbReference type="EMBL" id="GLT19583.1"/>
    </source>
</evidence>
<evidence type="ECO:0000256" key="1">
    <source>
        <dbReference type="SAM" id="MobiDB-lite"/>
    </source>
</evidence>
<dbReference type="Proteomes" id="UP001157138">
    <property type="component" value="Unassembled WGS sequence"/>
</dbReference>
<name>A0ABQ6F272_9VIBR</name>
<evidence type="ECO:0000313" key="4">
    <source>
        <dbReference type="Proteomes" id="UP001157138"/>
    </source>
</evidence>
<accession>A0ABQ6F272</accession>
<organism evidence="3 4">
    <name type="scientific">Vibrio zhanjiangensis</name>
    <dbReference type="NCBI Taxonomy" id="1046128"/>
    <lineage>
        <taxon>Bacteria</taxon>
        <taxon>Pseudomonadati</taxon>
        <taxon>Pseudomonadota</taxon>
        <taxon>Gammaproteobacteria</taxon>
        <taxon>Vibrionales</taxon>
        <taxon>Vibrionaceae</taxon>
        <taxon>Vibrio</taxon>
    </lineage>
</organism>
<feature type="signal peptide" evidence="2">
    <location>
        <begin position="1"/>
        <end position="32"/>
    </location>
</feature>
<reference evidence="4" key="1">
    <citation type="journal article" date="2019" name="Int. J. Syst. Evol. Microbiol.">
        <title>The Global Catalogue of Microorganisms (GCM) 10K type strain sequencing project: providing services to taxonomists for standard genome sequencing and annotation.</title>
        <authorList>
            <consortium name="The Broad Institute Genomics Platform"/>
            <consortium name="The Broad Institute Genome Sequencing Center for Infectious Disease"/>
            <person name="Wu L."/>
            <person name="Ma J."/>
        </authorList>
    </citation>
    <scope>NUCLEOTIDE SEQUENCE [LARGE SCALE GENOMIC DNA]</scope>
    <source>
        <strain evidence="4">NBRC 108723</strain>
    </source>
</reference>
<evidence type="ECO:0008006" key="5">
    <source>
        <dbReference type="Google" id="ProtNLM"/>
    </source>
</evidence>
<comment type="caution">
    <text evidence="3">The sequence shown here is derived from an EMBL/GenBank/DDBJ whole genome shotgun (WGS) entry which is preliminary data.</text>
</comment>
<dbReference type="EMBL" id="BSPW01000078">
    <property type="protein sequence ID" value="GLT19583.1"/>
    <property type="molecule type" value="Genomic_DNA"/>
</dbReference>
<evidence type="ECO:0000256" key="2">
    <source>
        <dbReference type="SAM" id="SignalP"/>
    </source>
</evidence>
<gene>
    <name evidence="3" type="ORF">GCM10007938_33650</name>
</gene>
<sequence length="224" mass="24632">MSNPSSRKKALIKFALHTLLAVGVSASVTAIAAYWVTEQSDRARHRLKQELLADIQSQSEHQSAAITASEQKLTQHMQPFITRLEALDSQMLSGMQTHQRLQNALDTLANEVAEQTKGIQTLKKQLRAVEQRPSGNTVATPKPKKPSPSQVVTKDLPFRLFDVQKRGLSYVAIIGPKQTSSVSGLMVLSAGHRYQGWRLDSVTREGVQVSQGHNQLFLTLQGGA</sequence>
<proteinExistence type="predicted"/>
<protein>
    <recommendedName>
        <fullName evidence="5">Type IV pilus biogenesis protein PilP</fullName>
    </recommendedName>
</protein>
<feature type="region of interest" description="Disordered" evidence="1">
    <location>
        <begin position="127"/>
        <end position="150"/>
    </location>
</feature>
<keyword evidence="4" id="KW-1185">Reference proteome</keyword>